<dbReference type="RefSeq" id="WP_190968690.1">
    <property type="nucleotide sequence ID" value="NZ_JACJTB010000021.1"/>
</dbReference>
<comment type="caution">
    <text evidence="1">The sequence shown here is derived from an EMBL/GenBank/DDBJ whole genome shotgun (WGS) entry which is preliminary data.</text>
</comment>
<proteinExistence type="predicted"/>
<sequence length="62" mass="7130">MDWYYPKKSFSLSDRFVGILQALTPKNSTYKTTYRIVRQDGQILAAGFQAHLANPIEPQQLL</sequence>
<evidence type="ECO:0000313" key="2">
    <source>
        <dbReference type="Proteomes" id="UP000603457"/>
    </source>
</evidence>
<accession>A0ABR8FZE9</accession>
<reference evidence="1 2" key="1">
    <citation type="journal article" date="2020" name="ISME J.">
        <title>Comparative genomics reveals insights into cyanobacterial evolution and habitat adaptation.</title>
        <authorList>
            <person name="Chen M.Y."/>
            <person name="Teng W.K."/>
            <person name="Zhao L."/>
            <person name="Hu C.X."/>
            <person name="Zhou Y.K."/>
            <person name="Han B.P."/>
            <person name="Song L.R."/>
            <person name="Shu W.S."/>
        </authorList>
    </citation>
    <scope>NUCLEOTIDE SEQUENCE [LARGE SCALE GENOMIC DNA]</scope>
    <source>
        <strain evidence="1 2">FACHB-130</strain>
    </source>
</reference>
<evidence type="ECO:0000313" key="1">
    <source>
        <dbReference type="EMBL" id="MBD2595918.1"/>
    </source>
</evidence>
<dbReference type="EMBL" id="JACJTB010000021">
    <property type="protein sequence ID" value="MBD2595918.1"/>
    <property type="molecule type" value="Genomic_DNA"/>
</dbReference>
<gene>
    <name evidence="1" type="ORF">H6G74_16495</name>
</gene>
<dbReference type="Proteomes" id="UP000603457">
    <property type="component" value="Unassembled WGS sequence"/>
</dbReference>
<name>A0ABR8FZE9_9NOSO</name>
<keyword evidence="2" id="KW-1185">Reference proteome</keyword>
<organism evidence="1 2">
    <name type="scientific">Nostoc spongiaeforme FACHB-130</name>
    <dbReference type="NCBI Taxonomy" id="1357510"/>
    <lineage>
        <taxon>Bacteria</taxon>
        <taxon>Bacillati</taxon>
        <taxon>Cyanobacteriota</taxon>
        <taxon>Cyanophyceae</taxon>
        <taxon>Nostocales</taxon>
        <taxon>Nostocaceae</taxon>
        <taxon>Nostoc</taxon>
    </lineage>
</organism>
<protein>
    <submittedName>
        <fullName evidence="1">Uncharacterized protein</fullName>
    </submittedName>
</protein>